<keyword evidence="2" id="KW-1185">Reference proteome</keyword>
<dbReference type="EMBL" id="BMGA01000012">
    <property type="protein sequence ID" value="GGA88349.1"/>
    <property type="molecule type" value="Genomic_DNA"/>
</dbReference>
<dbReference type="Pfam" id="PF19515">
    <property type="entry name" value="DUF6048"/>
    <property type="match status" value="1"/>
</dbReference>
<reference evidence="2" key="1">
    <citation type="journal article" date="2019" name="Int. J. Syst. Evol. Microbiol.">
        <title>The Global Catalogue of Microorganisms (GCM) 10K type strain sequencing project: providing services to taxonomists for standard genome sequencing and annotation.</title>
        <authorList>
            <consortium name="The Broad Institute Genomics Platform"/>
            <consortium name="The Broad Institute Genome Sequencing Center for Infectious Disease"/>
            <person name="Wu L."/>
            <person name="Ma J."/>
        </authorList>
    </citation>
    <scope>NUCLEOTIDE SEQUENCE [LARGE SCALE GENOMIC DNA]</scope>
    <source>
        <strain evidence="2">CGMCC 1.12811</strain>
    </source>
</reference>
<name>A0ABQ1HSZ0_9FLAO</name>
<evidence type="ECO:0000313" key="1">
    <source>
        <dbReference type="EMBL" id="GGA88349.1"/>
    </source>
</evidence>
<evidence type="ECO:0000313" key="2">
    <source>
        <dbReference type="Proteomes" id="UP000658793"/>
    </source>
</evidence>
<accession>A0ABQ1HSZ0</accession>
<proteinExistence type="predicted"/>
<evidence type="ECO:0008006" key="3">
    <source>
        <dbReference type="Google" id="ProtNLM"/>
    </source>
</evidence>
<gene>
    <name evidence="1" type="ORF">GCM10008015_31170</name>
</gene>
<protein>
    <recommendedName>
        <fullName evidence="3">Outer membrane protein beta-barrel domain-containing protein</fullName>
    </recommendedName>
</protein>
<comment type="caution">
    <text evidence="1">The sequence shown here is derived from an EMBL/GenBank/DDBJ whole genome shotgun (WGS) entry which is preliminary data.</text>
</comment>
<sequence length="258" mass="29339">MLFANAQDTKAPKPAKDSISTGLISAKTAVAVKPTAKTDTIAAPAVKKDRYGIRLGVDLFKLSRSFYDKDYKGIELVGDYRWDKKHYIAAEVGNENKTTDDARLNFTTKGSYLKVGFDYNGYENWLDMENIISIGLRYGFSTFNQQLNTFKIYNPNQYFEEIPSLTSGQKYNGLTASWIEVVAGMKAKVFDNVFVGFSLRLNRLITNKQPENFENLYIPGFNRTYNGDFGVGFNYTITYFVPIFKKVVKPTEKKTEKK</sequence>
<organism evidence="1 2">
    <name type="scientific">Flavobacterium palustre</name>
    <dbReference type="NCBI Taxonomy" id="1476463"/>
    <lineage>
        <taxon>Bacteria</taxon>
        <taxon>Pseudomonadati</taxon>
        <taxon>Bacteroidota</taxon>
        <taxon>Flavobacteriia</taxon>
        <taxon>Flavobacteriales</taxon>
        <taxon>Flavobacteriaceae</taxon>
        <taxon>Flavobacterium</taxon>
    </lineage>
</organism>
<dbReference type="InterPro" id="IPR046111">
    <property type="entry name" value="DUF6048"/>
</dbReference>
<dbReference type="Proteomes" id="UP000658793">
    <property type="component" value="Unassembled WGS sequence"/>
</dbReference>